<keyword evidence="1" id="KW-1133">Transmembrane helix</keyword>
<dbReference type="Proteomes" id="UP001501295">
    <property type="component" value="Unassembled WGS sequence"/>
</dbReference>
<name>A0ABP8W4M3_9MICO</name>
<proteinExistence type="predicted"/>
<evidence type="ECO:0000256" key="1">
    <source>
        <dbReference type="SAM" id="Phobius"/>
    </source>
</evidence>
<dbReference type="RefSeq" id="WP_345376486.1">
    <property type="nucleotide sequence ID" value="NZ_BAABLM010000005.1"/>
</dbReference>
<evidence type="ECO:0000313" key="3">
    <source>
        <dbReference type="Proteomes" id="UP001501295"/>
    </source>
</evidence>
<evidence type="ECO:0000313" key="2">
    <source>
        <dbReference type="EMBL" id="GAA4680778.1"/>
    </source>
</evidence>
<feature type="transmembrane region" description="Helical" evidence="1">
    <location>
        <begin position="6"/>
        <end position="31"/>
    </location>
</feature>
<keyword evidence="3" id="KW-1185">Reference proteome</keyword>
<accession>A0ABP8W4M3</accession>
<reference evidence="3" key="1">
    <citation type="journal article" date="2019" name="Int. J. Syst. Evol. Microbiol.">
        <title>The Global Catalogue of Microorganisms (GCM) 10K type strain sequencing project: providing services to taxonomists for standard genome sequencing and annotation.</title>
        <authorList>
            <consortium name="The Broad Institute Genomics Platform"/>
            <consortium name="The Broad Institute Genome Sequencing Center for Infectious Disease"/>
            <person name="Wu L."/>
            <person name="Ma J."/>
        </authorList>
    </citation>
    <scope>NUCLEOTIDE SEQUENCE [LARGE SCALE GENOMIC DNA]</scope>
    <source>
        <strain evidence="3">JCM 18956</strain>
    </source>
</reference>
<comment type="caution">
    <text evidence="2">The sequence shown here is derived from an EMBL/GenBank/DDBJ whole genome shotgun (WGS) entry which is preliminary data.</text>
</comment>
<gene>
    <name evidence="2" type="ORF">GCM10025780_27580</name>
</gene>
<organism evidence="2 3">
    <name type="scientific">Frondihabitans cladoniiphilus</name>
    <dbReference type="NCBI Taxonomy" id="715785"/>
    <lineage>
        <taxon>Bacteria</taxon>
        <taxon>Bacillati</taxon>
        <taxon>Actinomycetota</taxon>
        <taxon>Actinomycetes</taxon>
        <taxon>Micrococcales</taxon>
        <taxon>Microbacteriaceae</taxon>
        <taxon>Frondihabitans</taxon>
    </lineage>
</organism>
<sequence length="58" mass="6375">MTFFAVYIAIAAGLLFVALIVLIVTMIVLAVKGRSTRLDRQLYRSGSESRSTPSASRR</sequence>
<keyword evidence="1" id="KW-0472">Membrane</keyword>
<dbReference type="EMBL" id="BAABLM010000005">
    <property type="protein sequence ID" value="GAA4680778.1"/>
    <property type="molecule type" value="Genomic_DNA"/>
</dbReference>
<keyword evidence="1" id="KW-0812">Transmembrane</keyword>
<protein>
    <submittedName>
        <fullName evidence="2">Uncharacterized protein</fullName>
    </submittedName>
</protein>